<evidence type="ECO:0000313" key="7">
    <source>
        <dbReference type="EMBL" id="TWU22947.1"/>
    </source>
</evidence>
<dbReference type="EMBL" id="SJPT01000004">
    <property type="protein sequence ID" value="TWU22947.1"/>
    <property type="molecule type" value="Genomic_DNA"/>
</dbReference>
<evidence type="ECO:0000256" key="5">
    <source>
        <dbReference type="SAM" id="Phobius"/>
    </source>
</evidence>
<dbReference type="RefSeq" id="WP_197169184.1">
    <property type="nucleotide sequence ID" value="NZ_SJPT01000004.1"/>
</dbReference>
<sequence length="172" mass="17539">MPAIHILFGTVLLFWGRRLYWLFVAIAGFLVGAQLSAAMLSEQTEIIRVLAAVATGILGALLAMLAQRVGFALAGLYAGGYLALSLAAATGSLDNPLLWFGIGGLIGAILAAALMDWAVIILSSLVGAGAIITALGLSPTVSAAAFIALAAIGIWLQGKRLRPPSNAPTSPS</sequence>
<dbReference type="AlphaFoldDB" id="A0A5C6CGU0"/>
<feature type="transmembrane region" description="Helical" evidence="5">
    <location>
        <begin position="20"/>
        <end position="40"/>
    </location>
</feature>
<dbReference type="Pfam" id="PF13886">
    <property type="entry name" value="TM7S3_TM198"/>
    <property type="match status" value="1"/>
</dbReference>
<evidence type="ECO:0000256" key="2">
    <source>
        <dbReference type="ARBA" id="ARBA00022692"/>
    </source>
</evidence>
<evidence type="ECO:0000256" key="1">
    <source>
        <dbReference type="ARBA" id="ARBA00004141"/>
    </source>
</evidence>
<evidence type="ECO:0000256" key="4">
    <source>
        <dbReference type="ARBA" id="ARBA00023136"/>
    </source>
</evidence>
<feature type="transmembrane region" description="Helical" evidence="5">
    <location>
        <begin position="128"/>
        <end position="156"/>
    </location>
</feature>
<evidence type="ECO:0000259" key="6">
    <source>
        <dbReference type="Pfam" id="PF13886"/>
    </source>
</evidence>
<comment type="subcellular location">
    <subcellularLocation>
        <location evidence="1">Membrane</location>
        <topology evidence="1">Multi-pass membrane protein</topology>
    </subcellularLocation>
</comment>
<gene>
    <name evidence="7" type="ORF">Pla52o_24800</name>
</gene>
<feature type="domain" description="TM7S3/TM198-like" evidence="6">
    <location>
        <begin position="3"/>
        <end position="137"/>
    </location>
</feature>
<feature type="transmembrane region" description="Helical" evidence="5">
    <location>
        <begin position="71"/>
        <end position="90"/>
    </location>
</feature>
<proteinExistence type="predicted"/>
<dbReference type="Proteomes" id="UP000316304">
    <property type="component" value="Unassembled WGS sequence"/>
</dbReference>
<keyword evidence="4 5" id="KW-0472">Membrane</keyword>
<accession>A0A5C6CGU0</accession>
<evidence type="ECO:0000256" key="3">
    <source>
        <dbReference type="ARBA" id="ARBA00022989"/>
    </source>
</evidence>
<organism evidence="7 8">
    <name type="scientific">Novipirellula galeiformis</name>
    <dbReference type="NCBI Taxonomy" id="2528004"/>
    <lineage>
        <taxon>Bacteria</taxon>
        <taxon>Pseudomonadati</taxon>
        <taxon>Planctomycetota</taxon>
        <taxon>Planctomycetia</taxon>
        <taxon>Pirellulales</taxon>
        <taxon>Pirellulaceae</taxon>
        <taxon>Novipirellula</taxon>
    </lineage>
</organism>
<name>A0A5C6CGU0_9BACT</name>
<evidence type="ECO:0000313" key="8">
    <source>
        <dbReference type="Proteomes" id="UP000316304"/>
    </source>
</evidence>
<feature type="transmembrane region" description="Helical" evidence="5">
    <location>
        <begin position="47"/>
        <end position="65"/>
    </location>
</feature>
<dbReference type="GO" id="GO:0016020">
    <property type="term" value="C:membrane"/>
    <property type="evidence" value="ECO:0007669"/>
    <property type="project" value="UniProtKB-SubCell"/>
</dbReference>
<keyword evidence="3 5" id="KW-1133">Transmembrane helix</keyword>
<keyword evidence="8" id="KW-1185">Reference proteome</keyword>
<reference evidence="7 8" key="1">
    <citation type="submission" date="2019-02" db="EMBL/GenBank/DDBJ databases">
        <title>Deep-cultivation of Planctomycetes and their phenomic and genomic characterization uncovers novel biology.</title>
        <authorList>
            <person name="Wiegand S."/>
            <person name="Jogler M."/>
            <person name="Boedeker C."/>
            <person name="Pinto D."/>
            <person name="Vollmers J."/>
            <person name="Rivas-Marin E."/>
            <person name="Kohn T."/>
            <person name="Peeters S.H."/>
            <person name="Heuer A."/>
            <person name="Rast P."/>
            <person name="Oberbeckmann S."/>
            <person name="Bunk B."/>
            <person name="Jeske O."/>
            <person name="Meyerdierks A."/>
            <person name="Storesund J.E."/>
            <person name="Kallscheuer N."/>
            <person name="Luecker S."/>
            <person name="Lage O.M."/>
            <person name="Pohl T."/>
            <person name="Merkel B.J."/>
            <person name="Hornburger P."/>
            <person name="Mueller R.-W."/>
            <person name="Bruemmer F."/>
            <person name="Labrenz M."/>
            <person name="Spormann A.M."/>
            <person name="Op Den Camp H."/>
            <person name="Overmann J."/>
            <person name="Amann R."/>
            <person name="Jetten M.S.M."/>
            <person name="Mascher T."/>
            <person name="Medema M.H."/>
            <person name="Devos D.P."/>
            <person name="Kaster A.-K."/>
            <person name="Ovreas L."/>
            <person name="Rohde M."/>
            <person name="Galperin M.Y."/>
            <person name="Jogler C."/>
        </authorList>
    </citation>
    <scope>NUCLEOTIDE SEQUENCE [LARGE SCALE GENOMIC DNA]</scope>
    <source>
        <strain evidence="7 8">Pla52o</strain>
    </source>
</reference>
<dbReference type="InterPro" id="IPR025256">
    <property type="entry name" value="TM7S3/TM198-like_dom"/>
</dbReference>
<comment type="caution">
    <text evidence="7">The sequence shown here is derived from an EMBL/GenBank/DDBJ whole genome shotgun (WGS) entry which is preliminary data.</text>
</comment>
<protein>
    <recommendedName>
        <fullName evidence="6">TM7S3/TM198-like domain-containing protein</fullName>
    </recommendedName>
</protein>
<keyword evidence="2 5" id="KW-0812">Transmembrane</keyword>
<feature type="transmembrane region" description="Helical" evidence="5">
    <location>
        <begin position="97"/>
        <end position="122"/>
    </location>
</feature>